<organism evidence="9 10">
    <name type="scientific">Candidatus Curtissbacteria bacterium RIFCSPHIGHO2_02_FULL_42_15</name>
    <dbReference type="NCBI Taxonomy" id="1797716"/>
    <lineage>
        <taxon>Bacteria</taxon>
        <taxon>Candidatus Curtissiibacteriota</taxon>
    </lineage>
</organism>
<dbReference type="InterPro" id="IPR053926">
    <property type="entry name" value="RecX_HTH_1st"/>
</dbReference>
<dbReference type="Proteomes" id="UP000177124">
    <property type="component" value="Unassembled WGS sequence"/>
</dbReference>
<evidence type="ECO:0000313" key="9">
    <source>
        <dbReference type="EMBL" id="OGD90608.1"/>
    </source>
</evidence>
<comment type="subcellular location">
    <subcellularLocation>
        <location evidence="1 5">Cytoplasm</location>
    </subcellularLocation>
</comment>
<keyword evidence="4 5" id="KW-0963">Cytoplasm</keyword>
<feature type="domain" description="RecX third three-helical" evidence="7">
    <location>
        <begin position="171"/>
        <end position="211"/>
    </location>
</feature>
<comment type="caution">
    <text evidence="9">The sequence shown here is derived from an EMBL/GenBank/DDBJ whole genome shotgun (WGS) entry which is preliminary data.</text>
</comment>
<proteinExistence type="inferred from homology"/>
<evidence type="ECO:0000256" key="5">
    <source>
        <dbReference type="HAMAP-Rule" id="MF_01114"/>
    </source>
</evidence>
<reference evidence="9 10" key="1">
    <citation type="journal article" date="2016" name="Nat. Commun.">
        <title>Thousands of microbial genomes shed light on interconnected biogeochemical processes in an aquifer system.</title>
        <authorList>
            <person name="Anantharaman K."/>
            <person name="Brown C.T."/>
            <person name="Hug L.A."/>
            <person name="Sharon I."/>
            <person name="Castelle C.J."/>
            <person name="Probst A.J."/>
            <person name="Thomas B.C."/>
            <person name="Singh A."/>
            <person name="Wilkins M.J."/>
            <person name="Karaoz U."/>
            <person name="Brodie E.L."/>
            <person name="Williams K.H."/>
            <person name="Hubbard S.S."/>
            <person name="Banfield J.F."/>
        </authorList>
    </citation>
    <scope>NUCLEOTIDE SEQUENCE [LARGE SCALE GENOMIC DNA]</scope>
</reference>
<dbReference type="Pfam" id="PF21982">
    <property type="entry name" value="RecX_HTH1"/>
    <property type="match status" value="1"/>
</dbReference>
<comment type="similarity">
    <text evidence="2 5">Belongs to the RecX family.</text>
</comment>
<evidence type="ECO:0000256" key="1">
    <source>
        <dbReference type="ARBA" id="ARBA00004496"/>
    </source>
</evidence>
<comment type="function">
    <text evidence="5">Modulates RecA activity.</text>
</comment>
<evidence type="ECO:0000259" key="7">
    <source>
        <dbReference type="Pfam" id="PF21981"/>
    </source>
</evidence>
<evidence type="ECO:0000256" key="4">
    <source>
        <dbReference type="ARBA" id="ARBA00022490"/>
    </source>
</evidence>
<dbReference type="HAMAP" id="MF_01114">
    <property type="entry name" value="RecX"/>
    <property type="match status" value="1"/>
</dbReference>
<name>A0A1F5GFE9_9BACT</name>
<dbReference type="GO" id="GO:0005737">
    <property type="term" value="C:cytoplasm"/>
    <property type="evidence" value="ECO:0007669"/>
    <property type="project" value="UniProtKB-SubCell"/>
</dbReference>
<accession>A0A1F5GFE9</accession>
<dbReference type="GO" id="GO:0006282">
    <property type="term" value="P:regulation of DNA repair"/>
    <property type="evidence" value="ECO:0007669"/>
    <property type="project" value="UniProtKB-UniRule"/>
</dbReference>
<dbReference type="EMBL" id="MFBF01000040">
    <property type="protein sequence ID" value="OGD90608.1"/>
    <property type="molecule type" value="Genomic_DNA"/>
</dbReference>
<dbReference type="Gene3D" id="1.10.10.10">
    <property type="entry name" value="Winged helix-like DNA-binding domain superfamily/Winged helix DNA-binding domain"/>
    <property type="match status" value="3"/>
</dbReference>
<evidence type="ECO:0000259" key="8">
    <source>
        <dbReference type="Pfam" id="PF21982"/>
    </source>
</evidence>
<dbReference type="InterPro" id="IPR053925">
    <property type="entry name" value="RecX_HTH_3rd"/>
</dbReference>
<dbReference type="Pfam" id="PF21981">
    <property type="entry name" value="RecX_HTH3"/>
    <property type="match status" value="1"/>
</dbReference>
<evidence type="ECO:0000256" key="2">
    <source>
        <dbReference type="ARBA" id="ARBA00009695"/>
    </source>
</evidence>
<dbReference type="AlphaFoldDB" id="A0A1F5GFE9"/>
<dbReference type="InterPro" id="IPR053924">
    <property type="entry name" value="RecX_HTH_2nd"/>
</dbReference>
<evidence type="ECO:0000313" key="10">
    <source>
        <dbReference type="Proteomes" id="UP000177124"/>
    </source>
</evidence>
<evidence type="ECO:0000256" key="3">
    <source>
        <dbReference type="ARBA" id="ARBA00018111"/>
    </source>
</evidence>
<dbReference type="Pfam" id="PF02631">
    <property type="entry name" value="RecX_HTH2"/>
    <property type="match status" value="1"/>
</dbReference>
<gene>
    <name evidence="5" type="primary">recX</name>
    <name evidence="9" type="ORF">A3D07_03115</name>
</gene>
<dbReference type="PANTHER" id="PTHR33602:SF1">
    <property type="entry name" value="REGULATORY PROTEIN RECX FAMILY PROTEIN"/>
    <property type="match status" value="1"/>
</dbReference>
<dbReference type="InterPro" id="IPR003783">
    <property type="entry name" value="Regulatory_RecX"/>
</dbReference>
<dbReference type="InterPro" id="IPR036388">
    <property type="entry name" value="WH-like_DNA-bd_sf"/>
</dbReference>
<sequence>MPQVTSIEPQKRRQGRFNIYVDGRFSFAADENLLAKNMLSVGKSLSEGDIERLIKENEAGKLFDASLRFLSYRPRSEKEVCDFLVKKIARSENIKFNQASQSPVISQVITRLKKQSFLNDEEFANWWVKARTGSQPKGPYVIRKELINKGVDKEIIEKAISKIKNQKDLGYKVIEKKLQSWKKLTNHKLKKKVYEHLARRGFDSKTINEVIAQIVKKV</sequence>
<evidence type="ECO:0000259" key="6">
    <source>
        <dbReference type="Pfam" id="PF02631"/>
    </source>
</evidence>
<protein>
    <recommendedName>
        <fullName evidence="3 5">Regulatory protein RecX</fullName>
    </recommendedName>
</protein>
<dbReference type="PANTHER" id="PTHR33602">
    <property type="entry name" value="REGULATORY PROTEIN RECX FAMILY PROTEIN"/>
    <property type="match status" value="1"/>
</dbReference>
<dbReference type="STRING" id="1797716.A3D07_03115"/>
<feature type="domain" description="RecX second three-helical" evidence="6">
    <location>
        <begin position="119"/>
        <end position="159"/>
    </location>
</feature>
<feature type="domain" description="RecX first three-helical" evidence="8">
    <location>
        <begin position="64"/>
        <end position="87"/>
    </location>
</feature>